<organism evidence="5 6">
    <name type="scientific">Brevibacterium aurantiacum</name>
    <dbReference type="NCBI Taxonomy" id="273384"/>
    <lineage>
        <taxon>Bacteria</taxon>
        <taxon>Bacillati</taxon>
        <taxon>Actinomycetota</taxon>
        <taxon>Actinomycetes</taxon>
        <taxon>Micrococcales</taxon>
        <taxon>Brevibacteriaceae</taxon>
        <taxon>Brevibacterium</taxon>
    </lineage>
</organism>
<dbReference type="InterPro" id="IPR024072">
    <property type="entry name" value="DHFR-like_dom_sf"/>
</dbReference>
<comment type="caution">
    <text evidence="5">The sequence shown here is derived from an EMBL/GenBank/DDBJ whole genome shotgun (WGS) entry which is preliminary data.</text>
</comment>
<dbReference type="Gene3D" id="3.40.430.10">
    <property type="entry name" value="Dihydrofolate Reductase, subunit A"/>
    <property type="match status" value="1"/>
</dbReference>
<dbReference type="NCBIfam" id="NF010663">
    <property type="entry name" value="PRK14059.1-1"/>
    <property type="match status" value="1"/>
</dbReference>
<accession>A0A556CEK0</accession>
<comment type="pathway">
    <text evidence="1">Cofactor biosynthesis; riboflavin biosynthesis.</text>
</comment>
<name>A0A556CEK0_BREAU</name>
<keyword evidence="6" id="KW-1185">Reference proteome</keyword>
<reference evidence="5 6" key="1">
    <citation type="submission" date="2019-07" db="EMBL/GenBank/DDBJ databases">
        <title>Draft genome sequence of Brevibacterium aurantiacum XU54 isolated from Xinjiang China.</title>
        <authorList>
            <person name="Xu X."/>
        </authorList>
    </citation>
    <scope>NUCLEOTIDE SEQUENCE [LARGE SCALE GENOMIC DNA]</scope>
    <source>
        <strain evidence="5 6">XU54</strain>
    </source>
</reference>
<gene>
    <name evidence="5" type="ORF">FO013_11965</name>
</gene>
<dbReference type="GO" id="GO:0008703">
    <property type="term" value="F:5-amino-6-(5-phosphoribosylamino)uracil reductase activity"/>
    <property type="evidence" value="ECO:0007669"/>
    <property type="project" value="InterPro"/>
</dbReference>
<dbReference type="PANTHER" id="PTHR38011">
    <property type="entry name" value="DIHYDROFOLATE REDUCTASE FAMILY PROTEIN (AFU_ORTHOLOGUE AFUA_8G06820)"/>
    <property type="match status" value="1"/>
</dbReference>
<evidence type="ECO:0000313" key="6">
    <source>
        <dbReference type="Proteomes" id="UP000316406"/>
    </source>
</evidence>
<keyword evidence="3" id="KW-0560">Oxidoreductase</keyword>
<evidence type="ECO:0000259" key="4">
    <source>
        <dbReference type="Pfam" id="PF01872"/>
    </source>
</evidence>
<dbReference type="GO" id="GO:0009231">
    <property type="term" value="P:riboflavin biosynthetic process"/>
    <property type="evidence" value="ECO:0007669"/>
    <property type="project" value="InterPro"/>
</dbReference>
<dbReference type="AlphaFoldDB" id="A0A556CEK0"/>
<feature type="domain" description="Bacterial bifunctional deaminase-reductase C-terminal" evidence="4">
    <location>
        <begin position="41"/>
        <end position="249"/>
    </location>
</feature>
<evidence type="ECO:0000256" key="3">
    <source>
        <dbReference type="ARBA" id="ARBA00023002"/>
    </source>
</evidence>
<dbReference type="InterPro" id="IPR002734">
    <property type="entry name" value="RibDG_C"/>
</dbReference>
<dbReference type="SUPFAM" id="SSF53597">
    <property type="entry name" value="Dihydrofolate reductase-like"/>
    <property type="match status" value="1"/>
</dbReference>
<protein>
    <submittedName>
        <fullName evidence="5">Pyrimidine reductase family protein</fullName>
    </submittedName>
</protein>
<evidence type="ECO:0000313" key="5">
    <source>
        <dbReference type="EMBL" id="TSI15468.1"/>
    </source>
</evidence>
<evidence type="ECO:0000256" key="1">
    <source>
        <dbReference type="ARBA" id="ARBA00005104"/>
    </source>
</evidence>
<keyword evidence="2" id="KW-0521">NADP</keyword>
<dbReference type="EMBL" id="VLTK01000006">
    <property type="protein sequence ID" value="TSI15468.1"/>
    <property type="molecule type" value="Genomic_DNA"/>
</dbReference>
<dbReference type="Proteomes" id="UP000316406">
    <property type="component" value="Unassembled WGS sequence"/>
</dbReference>
<dbReference type="Pfam" id="PF01872">
    <property type="entry name" value="RibD_C"/>
    <property type="match status" value="1"/>
</dbReference>
<dbReference type="PANTHER" id="PTHR38011:SF7">
    <property type="entry name" value="2,5-DIAMINO-6-RIBOSYLAMINO-4(3H)-PYRIMIDINONE 5'-PHOSPHATE REDUCTASE"/>
    <property type="match status" value="1"/>
</dbReference>
<proteinExistence type="predicted"/>
<dbReference type="OrthoDB" id="5243299at2"/>
<dbReference type="RefSeq" id="WP_143922759.1">
    <property type="nucleotide sequence ID" value="NZ_VLTK01000006.1"/>
</dbReference>
<dbReference type="InterPro" id="IPR050765">
    <property type="entry name" value="Riboflavin_Biosynth_HTPR"/>
</dbReference>
<sequence>MGDAPADAPADASNVNRLFPAPLATVTLPEAFAFPEDVDQWVRAVFVASVDGAGTIAGHAGGLGNDIDKQLFALNRASADVILVGAGTARTEVYGPAEDDAQWRHLRENRSPTAPMAVVSHSLDLDFSASLFTEASRSARTMLITCADAPAQARAQAAEVAEVIVTGQSSVDLSAAIAELRSRGFARIVCEGGPQLFTDLLEAGDVDELCLTRSPTLVAGNETRILRGAQFDPPVELELKTLYGTDDGFLYLLYQPAGR</sequence>
<evidence type="ECO:0000256" key="2">
    <source>
        <dbReference type="ARBA" id="ARBA00022857"/>
    </source>
</evidence>